<evidence type="ECO:0000313" key="4">
    <source>
        <dbReference type="Proteomes" id="UP000240357"/>
    </source>
</evidence>
<dbReference type="EMBL" id="PYFT01000002">
    <property type="protein sequence ID" value="PSR51948.1"/>
    <property type="molecule type" value="Genomic_DNA"/>
</dbReference>
<evidence type="ECO:0000259" key="2">
    <source>
        <dbReference type="Pfam" id="PF00561"/>
    </source>
</evidence>
<dbReference type="Pfam" id="PF00561">
    <property type="entry name" value="Abhydrolase_1"/>
    <property type="match status" value="1"/>
</dbReference>
<dbReference type="Proteomes" id="UP000240357">
    <property type="component" value="Unassembled WGS sequence"/>
</dbReference>
<dbReference type="RefSeq" id="WP_106933822.1">
    <property type="nucleotide sequence ID" value="NZ_PYFT01000002.1"/>
</dbReference>
<keyword evidence="4" id="KW-1185">Reference proteome</keyword>
<feature type="chain" id="PRO_5015759849" evidence="1">
    <location>
        <begin position="21"/>
        <end position="477"/>
    </location>
</feature>
<keyword evidence="3" id="KW-0378">Hydrolase</keyword>
<keyword evidence="1" id="KW-0732">Signal</keyword>
<dbReference type="InterPro" id="IPR029058">
    <property type="entry name" value="AB_hydrolase_fold"/>
</dbReference>
<comment type="caution">
    <text evidence="3">The sequence shown here is derived from an EMBL/GenBank/DDBJ whole genome shotgun (WGS) entry which is preliminary data.</text>
</comment>
<evidence type="ECO:0000256" key="1">
    <source>
        <dbReference type="SAM" id="SignalP"/>
    </source>
</evidence>
<dbReference type="SUPFAM" id="SSF53474">
    <property type="entry name" value="alpha/beta-Hydrolases"/>
    <property type="match status" value="1"/>
</dbReference>
<dbReference type="OrthoDB" id="4510475at2"/>
<gene>
    <name evidence="3" type="ORF">AHMF7605_28990</name>
</gene>
<dbReference type="GO" id="GO:0016787">
    <property type="term" value="F:hydrolase activity"/>
    <property type="evidence" value="ECO:0007669"/>
    <property type="project" value="UniProtKB-KW"/>
</dbReference>
<feature type="domain" description="AB hydrolase-1" evidence="2">
    <location>
        <begin position="162"/>
        <end position="449"/>
    </location>
</feature>
<dbReference type="AlphaFoldDB" id="A0A2T2Y951"/>
<evidence type="ECO:0000313" key="3">
    <source>
        <dbReference type="EMBL" id="PSR51948.1"/>
    </source>
</evidence>
<proteinExistence type="predicted"/>
<protein>
    <submittedName>
        <fullName evidence="3">Alpha/beta hydrolase</fullName>
    </submittedName>
</protein>
<dbReference type="InterPro" id="IPR000073">
    <property type="entry name" value="AB_hydrolase_1"/>
</dbReference>
<accession>A0A2T2Y951</accession>
<dbReference type="Gene3D" id="3.40.50.1820">
    <property type="entry name" value="alpha/beta hydrolase"/>
    <property type="match status" value="1"/>
</dbReference>
<organism evidence="3 4">
    <name type="scientific">Adhaeribacter arboris</name>
    <dbReference type="NCBI Taxonomy" id="2072846"/>
    <lineage>
        <taxon>Bacteria</taxon>
        <taxon>Pseudomonadati</taxon>
        <taxon>Bacteroidota</taxon>
        <taxon>Cytophagia</taxon>
        <taxon>Cytophagales</taxon>
        <taxon>Hymenobacteraceae</taxon>
        <taxon>Adhaeribacter</taxon>
    </lineage>
</organism>
<sequence>MKVFGLFLVLVLITASSALAQHPLSVIEPCPCLMKVDSRLKTKCGYLVVPENRQKPRGNKVKIPFVFARQPQQDSTQNITLYTTGGPGYATIPVGDSLTYRSGWLDFGGILLFDQRGTKNAVPCLDCEGIDEAIKNAYLRHRSKDSLVALAVTKCRKKLIKQGIDLSAYNTVESAADIKDLKEALKIDSLTLLGISYSGGLMLTVARNHPNGIKSLLLNSPLPGYVNYEEHALFNHEEALNYLFDNLAADSVQNARFPNLKQRYREYFTQISGKKFQIVFQETANQPKHTLLYSKNELLDAIFDRLTTSEYQKVPEVIADLVSGQHEKYVQQVLRGKFSGNKSLSYGMRLSVYCSEQIAFSNPEKIKEQDKILPWLAGYPFNNVNHPICACWQVQPAPRYVKTPVYSSIPALISAGALDPWTRPFYNRLIKRTMPQAQLLLIKDKAHGAGFGNELINRFIANPHKNLISTSANVVVE</sequence>
<feature type="signal peptide" evidence="1">
    <location>
        <begin position="1"/>
        <end position="20"/>
    </location>
</feature>
<name>A0A2T2Y951_9BACT</name>
<reference evidence="3 4" key="1">
    <citation type="submission" date="2018-03" db="EMBL/GenBank/DDBJ databases">
        <title>Adhaeribacter sp. HMF7605 Genome sequencing and assembly.</title>
        <authorList>
            <person name="Kang H."/>
            <person name="Kang J."/>
            <person name="Cha I."/>
            <person name="Kim H."/>
            <person name="Joh K."/>
        </authorList>
    </citation>
    <scope>NUCLEOTIDE SEQUENCE [LARGE SCALE GENOMIC DNA]</scope>
    <source>
        <strain evidence="3 4">HMF7605</strain>
    </source>
</reference>